<sequence>MVSNQFSPWILLLKVVVQYSLLYILNQTLDLNFPSKPPLPFLEQTQTQFKVFRRISSILGVIAVTGQQEVMGLLAGTGH</sequence>
<name>A0A484LZZ0_9ASTE</name>
<keyword evidence="2" id="KW-1185">Reference proteome</keyword>
<evidence type="ECO:0000313" key="2">
    <source>
        <dbReference type="Proteomes" id="UP000595140"/>
    </source>
</evidence>
<dbReference type="Proteomes" id="UP000595140">
    <property type="component" value="Unassembled WGS sequence"/>
</dbReference>
<dbReference type="AlphaFoldDB" id="A0A484LZZ0"/>
<accession>A0A484LZZ0</accession>
<dbReference type="EMBL" id="OOIL02002333">
    <property type="protein sequence ID" value="VFQ82151.1"/>
    <property type="molecule type" value="Genomic_DNA"/>
</dbReference>
<proteinExistence type="predicted"/>
<evidence type="ECO:0000313" key="1">
    <source>
        <dbReference type="EMBL" id="VFQ82151.1"/>
    </source>
</evidence>
<reference evidence="1 2" key="1">
    <citation type="submission" date="2018-04" db="EMBL/GenBank/DDBJ databases">
        <authorList>
            <person name="Vogel A."/>
        </authorList>
    </citation>
    <scope>NUCLEOTIDE SEQUENCE [LARGE SCALE GENOMIC DNA]</scope>
</reference>
<organism evidence="1 2">
    <name type="scientific">Cuscuta campestris</name>
    <dbReference type="NCBI Taxonomy" id="132261"/>
    <lineage>
        <taxon>Eukaryota</taxon>
        <taxon>Viridiplantae</taxon>
        <taxon>Streptophyta</taxon>
        <taxon>Embryophyta</taxon>
        <taxon>Tracheophyta</taxon>
        <taxon>Spermatophyta</taxon>
        <taxon>Magnoliopsida</taxon>
        <taxon>eudicotyledons</taxon>
        <taxon>Gunneridae</taxon>
        <taxon>Pentapetalae</taxon>
        <taxon>asterids</taxon>
        <taxon>lamiids</taxon>
        <taxon>Solanales</taxon>
        <taxon>Convolvulaceae</taxon>
        <taxon>Cuscuteae</taxon>
        <taxon>Cuscuta</taxon>
        <taxon>Cuscuta subgen. Grammica</taxon>
        <taxon>Cuscuta sect. Cleistogrammica</taxon>
    </lineage>
</organism>
<protein>
    <submittedName>
        <fullName evidence="1">Uncharacterized protein</fullName>
    </submittedName>
</protein>
<gene>
    <name evidence="1" type="ORF">CCAM_LOCUS23927</name>
</gene>